<dbReference type="InterPro" id="IPR001638">
    <property type="entry name" value="Solute-binding_3/MltF_N"/>
</dbReference>
<organism evidence="4 5">
    <name type="scientific">Microvirga brassicacearum</name>
    <dbReference type="NCBI Taxonomy" id="2580413"/>
    <lineage>
        <taxon>Bacteria</taxon>
        <taxon>Pseudomonadati</taxon>
        <taxon>Pseudomonadota</taxon>
        <taxon>Alphaproteobacteria</taxon>
        <taxon>Hyphomicrobiales</taxon>
        <taxon>Methylobacteriaceae</taxon>
        <taxon>Microvirga</taxon>
    </lineage>
</organism>
<dbReference type="SMART" id="SM00062">
    <property type="entry name" value="PBPb"/>
    <property type="match status" value="1"/>
</dbReference>
<accession>A0A5N3PAS3</accession>
<dbReference type="PANTHER" id="PTHR35936">
    <property type="entry name" value="MEMBRANE-BOUND LYTIC MUREIN TRANSGLYCOSYLASE F"/>
    <property type="match status" value="1"/>
</dbReference>
<dbReference type="RefSeq" id="WP_150944880.1">
    <property type="nucleotide sequence ID" value="NZ_VCMV01000016.1"/>
</dbReference>
<sequence length="284" mass="30542">MRFSKTGRLCMSLAAALLLSSVAVAQQAKQVTIATEGAFPPWNHTEAGGKIAGFDVEIAQDLCRRAQMTCTIVGQDWAGIIPAIQAGKHDAVMSGMNITDKRLAVIGFSRPYATSRHVFATVTDKDILGLPSAGKLIDITELNDDGKATIEEIRKRIKGKSIGVQSSTNALAFLEQHFKGDIFIREYKTSEQHDLDLTAGRIDGIFVDYASASAASQKKELEGMKVVGPAFRGGLLGRGVAIGLRKDDAALKEKFDGAITQALADGTIKELSMKWFEADMSPPK</sequence>
<dbReference type="AlphaFoldDB" id="A0A5N3PAS3"/>
<dbReference type="Gene3D" id="3.40.190.10">
    <property type="entry name" value="Periplasmic binding protein-like II"/>
    <property type="match status" value="2"/>
</dbReference>
<feature type="domain" description="Solute-binding protein family 3/N-terminal" evidence="3">
    <location>
        <begin position="30"/>
        <end position="279"/>
    </location>
</feature>
<dbReference type="SUPFAM" id="SSF53850">
    <property type="entry name" value="Periplasmic binding protein-like II"/>
    <property type="match status" value="1"/>
</dbReference>
<evidence type="ECO:0000313" key="5">
    <source>
        <dbReference type="Proteomes" id="UP000325684"/>
    </source>
</evidence>
<dbReference type="OrthoDB" id="9807134at2"/>
<protein>
    <submittedName>
        <fullName evidence="4">Transporter substrate-binding domain-containing protein</fullName>
    </submittedName>
</protein>
<feature type="signal peptide" evidence="2">
    <location>
        <begin position="1"/>
        <end position="25"/>
    </location>
</feature>
<reference evidence="4 5" key="1">
    <citation type="journal article" date="2019" name="Microorganisms">
        <title>Genome Insights into the Novel Species Microvirga brassicacearum, a Rapeseed Endophyte with Biotechnological Potential.</title>
        <authorList>
            <person name="Jimenez-Gomez A."/>
            <person name="Saati-Santamaria Z."/>
            <person name="Igual J.M."/>
            <person name="Rivas R."/>
            <person name="Mateos P.F."/>
            <person name="Garcia-Fraile P."/>
        </authorList>
    </citation>
    <scope>NUCLEOTIDE SEQUENCE [LARGE SCALE GENOMIC DNA]</scope>
    <source>
        <strain evidence="4 5">CDVBN77</strain>
    </source>
</reference>
<gene>
    <name evidence="4" type="ORF">FEZ63_12460</name>
</gene>
<evidence type="ECO:0000256" key="1">
    <source>
        <dbReference type="ARBA" id="ARBA00022729"/>
    </source>
</evidence>
<comment type="caution">
    <text evidence="4">The sequence shown here is derived from an EMBL/GenBank/DDBJ whole genome shotgun (WGS) entry which is preliminary data.</text>
</comment>
<keyword evidence="5" id="KW-1185">Reference proteome</keyword>
<evidence type="ECO:0000259" key="3">
    <source>
        <dbReference type="SMART" id="SM00062"/>
    </source>
</evidence>
<dbReference type="EMBL" id="VCMV01000016">
    <property type="protein sequence ID" value="KAB0266781.1"/>
    <property type="molecule type" value="Genomic_DNA"/>
</dbReference>
<keyword evidence="1 2" id="KW-0732">Signal</keyword>
<evidence type="ECO:0000256" key="2">
    <source>
        <dbReference type="SAM" id="SignalP"/>
    </source>
</evidence>
<evidence type="ECO:0000313" key="4">
    <source>
        <dbReference type="EMBL" id="KAB0266781.1"/>
    </source>
</evidence>
<dbReference type="Pfam" id="PF00497">
    <property type="entry name" value="SBP_bac_3"/>
    <property type="match status" value="1"/>
</dbReference>
<dbReference type="PANTHER" id="PTHR35936:SF17">
    <property type="entry name" value="ARGININE-BINDING EXTRACELLULAR PROTEIN ARTP"/>
    <property type="match status" value="1"/>
</dbReference>
<dbReference type="Proteomes" id="UP000325684">
    <property type="component" value="Unassembled WGS sequence"/>
</dbReference>
<proteinExistence type="predicted"/>
<feature type="chain" id="PRO_5024430722" evidence="2">
    <location>
        <begin position="26"/>
        <end position="284"/>
    </location>
</feature>
<name>A0A5N3PAS3_9HYPH</name>